<evidence type="ECO:0000256" key="1">
    <source>
        <dbReference type="ARBA" id="ARBA00009431"/>
    </source>
</evidence>
<accession>A0A3L6TTK2</accession>
<dbReference type="FunFam" id="3.40.50.12670:FF:000001">
    <property type="entry name" value="Carboxypeptidase"/>
    <property type="match status" value="1"/>
</dbReference>
<keyword evidence="5" id="KW-1133">Transmembrane helix</keyword>
<keyword evidence="2" id="KW-0732">Signal</keyword>
<dbReference type="SUPFAM" id="SSF53474">
    <property type="entry name" value="alpha/beta-Hydrolases"/>
    <property type="match status" value="1"/>
</dbReference>
<dbReference type="InterPro" id="IPR029058">
    <property type="entry name" value="AB_hydrolase_fold"/>
</dbReference>
<dbReference type="Gene3D" id="3.40.50.1820">
    <property type="entry name" value="alpha/beta hydrolase"/>
    <property type="match status" value="1"/>
</dbReference>
<comment type="caution">
    <text evidence="6">The sequence shown here is derived from an EMBL/GenBank/DDBJ whole genome shotgun (WGS) entry which is preliminary data.</text>
</comment>
<dbReference type="PROSITE" id="PS00560">
    <property type="entry name" value="CARBOXYPEPT_SER_HIS"/>
    <property type="match status" value="1"/>
</dbReference>
<organism evidence="6 7">
    <name type="scientific">Panicum miliaceum</name>
    <name type="common">Proso millet</name>
    <name type="synonym">Broomcorn millet</name>
    <dbReference type="NCBI Taxonomy" id="4540"/>
    <lineage>
        <taxon>Eukaryota</taxon>
        <taxon>Viridiplantae</taxon>
        <taxon>Streptophyta</taxon>
        <taxon>Embryophyta</taxon>
        <taxon>Tracheophyta</taxon>
        <taxon>Spermatophyta</taxon>
        <taxon>Magnoliopsida</taxon>
        <taxon>Liliopsida</taxon>
        <taxon>Poales</taxon>
        <taxon>Poaceae</taxon>
        <taxon>PACMAD clade</taxon>
        <taxon>Panicoideae</taxon>
        <taxon>Panicodae</taxon>
        <taxon>Paniceae</taxon>
        <taxon>Panicinae</taxon>
        <taxon>Panicum</taxon>
        <taxon>Panicum sect. Panicum</taxon>
    </lineage>
</organism>
<dbReference type="FunFam" id="3.40.50.1820:FF:000072">
    <property type="entry name" value="Serine carboxypeptidase-like 19"/>
    <property type="match status" value="1"/>
</dbReference>
<sequence length="550" mass="60986">MQNSKKTREIRLDEDSPTKGDSHMLQLLQGAGVVSPASVTMPSPSPTCSFGDRRLCSPPCLLLLLLLVVLGTTSCWCVVEARRNVITHIKGFHGPLPFHLETGYVEVDEEHGVRLFYYFIKSERTPAEDPLILWITGGPGCSALSGLLFEIGSGSLSIGPLKFDVAGYTEGFPQLFYFKDSWTKVSNVIFLDAPVGTGFSYAREEAGYNVTLTGLGRRLHTFLRKWLAEHEEFASNPLYLGGDSYSGYTVPVAAVDIANNNGNGQEMRRLNLKGYLVGNPGTDERYEKGGKVPFMHGMGLISEELYEAALQACGGDFYNMPQRSNARCANALNAIDLVTSDINPVHILEPFCGKALRVRRDPGVVSIFQGHGAGGSGRRSMLVRDNVEHPDFLSRRKLDLPVECRDNGYRLSYIWADDPEVRVALGIHDGSIGSWSRCRDLTRFTTDLDTVIPHHVNLTKAGYRALVYNGDHDLDMTFVGTQAWIRSLKYLIVSDWRPWHSNGQVAGFTRTYAYNLTYATIKGAGHTAPEYKPKECLDMLNRWMSPSGQL</sequence>
<dbReference type="Gene3D" id="3.40.50.12670">
    <property type="match status" value="1"/>
</dbReference>
<keyword evidence="3" id="KW-0325">Glycoprotein</keyword>
<proteinExistence type="inferred from homology"/>
<evidence type="ECO:0000256" key="3">
    <source>
        <dbReference type="ARBA" id="ARBA00023180"/>
    </source>
</evidence>
<dbReference type="GO" id="GO:0004185">
    <property type="term" value="F:serine-type carboxypeptidase activity"/>
    <property type="evidence" value="ECO:0007669"/>
    <property type="project" value="InterPro"/>
</dbReference>
<feature type="region of interest" description="Disordered" evidence="4">
    <location>
        <begin position="1"/>
        <end position="20"/>
    </location>
</feature>
<keyword evidence="7" id="KW-1185">Reference proteome</keyword>
<dbReference type="GO" id="GO:0019748">
    <property type="term" value="P:secondary metabolic process"/>
    <property type="evidence" value="ECO:0007669"/>
    <property type="project" value="TreeGrafter"/>
</dbReference>
<dbReference type="OrthoDB" id="443318at2759"/>
<dbReference type="PANTHER" id="PTHR11802:SF53">
    <property type="entry name" value="OS10G0101200 PROTEIN"/>
    <property type="match status" value="1"/>
</dbReference>
<feature type="transmembrane region" description="Helical" evidence="5">
    <location>
        <begin position="60"/>
        <end position="79"/>
    </location>
</feature>
<dbReference type="EMBL" id="PQIB02000001">
    <property type="protein sequence ID" value="RLN42204.1"/>
    <property type="molecule type" value="Genomic_DNA"/>
</dbReference>
<dbReference type="Pfam" id="PF00450">
    <property type="entry name" value="Peptidase_S10"/>
    <property type="match status" value="1"/>
</dbReference>
<dbReference type="AlphaFoldDB" id="A0A3L6TTK2"/>
<evidence type="ECO:0000313" key="6">
    <source>
        <dbReference type="EMBL" id="RLN42204.1"/>
    </source>
</evidence>
<reference evidence="7" key="1">
    <citation type="journal article" date="2019" name="Nat. Commun.">
        <title>The genome of broomcorn millet.</title>
        <authorList>
            <person name="Zou C."/>
            <person name="Miki D."/>
            <person name="Li D."/>
            <person name="Tang Q."/>
            <person name="Xiao L."/>
            <person name="Rajput S."/>
            <person name="Deng P."/>
            <person name="Jia W."/>
            <person name="Huang R."/>
            <person name="Zhang M."/>
            <person name="Sun Y."/>
            <person name="Hu J."/>
            <person name="Fu X."/>
            <person name="Schnable P.S."/>
            <person name="Li F."/>
            <person name="Zhang H."/>
            <person name="Feng B."/>
            <person name="Zhu X."/>
            <person name="Liu R."/>
            <person name="Schnable J.C."/>
            <person name="Zhu J.-K."/>
            <person name="Zhang H."/>
        </authorList>
    </citation>
    <scope>NUCLEOTIDE SEQUENCE [LARGE SCALE GENOMIC DNA]</scope>
</reference>
<dbReference type="Proteomes" id="UP000275267">
    <property type="component" value="Unassembled WGS sequence"/>
</dbReference>
<comment type="similarity">
    <text evidence="1">Belongs to the peptidase S10 family.</text>
</comment>
<dbReference type="GO" id="GO:0006508">
    <property type="term" value="P:proteolysis"/>
    <property type="evidence" value="ECO:0007669"/>
    <property type="project" value="InterPro"/>
</dbReference>
<dbReference type="PANTHER" id="PTHR11802">
    <property type="entry name" value="SERINE PROTEASE FAMILY S10 SERINE CARBOXYPEPTIDASE"/>
    <property type="match status" value="1"/>
</dbReference>
<name>A0A3L6TTK2_PANMI</name>
<dbReference type="PRINTS" id="PR00724">
    <property type="entry name" value="CRBOXYPTASEC"/>
</dbReference>
<evidence type="ECO:0000256" key="4">
    <source>
        <dbReference type="SAM" id="MobiDB-lite"/>
    </source>
</evidence>
<protein>
    <submittedName>
        <fullName evidence="6">Serine carboxypeptidase-like 2</fullName>
    </submittedName>
</protein>
<dbReference type="InterPro" id="IPR033124">
    <property type="entry name" value="Ser_caboxypep_his_AS"/>
</dbReference>
<dbReference type="GO" id="GO:0016747">
    <property type="term" value="F:acyltransferase activity, transferring groups other than amino-acyl groups"/>
    <property type="evidence" value="ECO:0007669"/>
    <property type="project" value="TreeGrafter"/>
</dbReference>
<evidence type="ECO:0000256" key="5">
    <source>
        <dbReference type="SAM" id="Phobius"/>
    </source>
</evidence>
<dbReference type="InterPro" id="IPR001563">
    <property type="entry name" value="Peptidase_S10"/>
</dbReference>
<evidence type="ECO:0000256" key="2">
    <source>
        <dbReference type="ARBA" id="ARBA00022729"/>
    </source>
</evidence>
<gene>
    <name evidence="6" type="ORF">C2845_PM01G43610</name>
</gene>
<evidence type="ECO:0000313" key="7">
    <source>
        <dbReference type="Proteomes" id="UP000275267"/>
    </source>
</evidence>
<keyword evidence="5" id="KW-0812">Transmembrane</keyword>
<keyword evidence="5" id="KW-0472">Membrane</keyword>